<dbReference type="Proteomes" id="UP000324222">
    <property type="component" value="Unassembled WGS sequence"/>
</dbReference>
<comment type="caution">
    <text evidence="2">The sequence shown here is derived from an EMBL/GenBank/DDBJ whole genome shotgun (WGS) entry which is preliminary data.</text>
</comment>
<evidence type="ECO:0000313" key="3">
    <source>
        <dbReference type="Proteomes" id="UP000324222"/>
    </source>
</evidence>
<keyword evidence="3" id="KW-1185">Reference proteome</keyword>
<feature type="region of interest" description="Disordered" evidence="1">
    <location>
        <begin position="1"/>
        <end position="25"/>
    </location>
</feature>
<dbReference type="AlphaFoldDB" id="A0A5B7HTE7"/>
<evidence type="ECO:0000313" key="2">
    <source>
        <dbReference type="EMBL" id="MPC76291.1"/>
    </source>
</evidence>
<gene>
    <name evidence="2" type="ORF">E2C01_070700</name>
</gene>
<evidence type="ECO:0000256" key="1">
    <source>
        <dbReference type="SAM" id="MobiDB-lite"/>
    </source>
</evidence>
<sequence length="69" mass="8036">MLRSALEPVRRDKEGNKKRKNKNLTPSVLGHLTSMTLNSFNTGIHFYIGIWVQLDHCLDIRKGLWRSED</sequence>
<dbReference type="EMBL" id="VSRR010043010">
    <property type="protein sequence ID" value="MPC76291.1"/>
    <property type="molecule type" value="Genomic_DNA"/>
</dbReference>
<organism evidence="2 3">
    <name type="scientific">Portunus trituberculatus</name>
    <name type="common">Swimming crab</name>
    <name type="synonym">Neptunus trituberculatus</name>
    <dbReference type="NCBI Taxonomy" id="210409"/>
    <lineage>
        <taxon>Eukaryota</taxon>
        <taxon>Metazoa</taxon>
        <taxon>Ecdysozoa</taxon>
        <taxon>Arthropoda</taxon>
        <taxon>Crustacea</taxon>
        <taxon>Multicrustacea</taxon>
        <taxon>Malacostraca</taxon>
        <taxon>Eumalacostraca</taxon>
        <taxon>Eucarida</taxon>
        <taxon>Decapoda</taxon>
        <taxon>Pleocyemata</taxon>
        <taxon>Brachyura</taxon>
        <taxon>Eubrachyura</taxon>
        <taxon>Portunoidea</taxon>
        <taxon>Portunidae</taxon>
        <taxon>Portuninae</taxon>
        <taxon>Portunus</taxon>
    </lineage>
</organism>
<protein>
    <submittedName>
        <fullName evidence="2">Uncharacterized protein</fullName>
    </submittedName>
</protein>
<accession>A0A5B7HTE7</accession>
<name>A0A5B7HTE7_PORTR</name>
<proteinExistence type="predicted"/>
<reference evidence="2 3" key="1">
    <citation type="submission" date="2019-05" db="EMBL/GenBank/DDBJ databases">
        <title>Another draft genome of Portunus trituberculatus and its Hox gene families provides insights of decapod evolution.</title>
        <authorList>
            <person name="Jeong J.-H."/>
            <person name="Song I."/>
            <person name="Kim S."/>
            <person name="Choi T."/>
            <person name="Kim D."/>
            <person name="Ryu S."/>
            <person name="Kim W."/>
        </authorList>
    </citation>
    <scope>NUCLEOTIDE SEQUENCE [LARGE SCALE GENOMIC DNA]</scope>
    <source>
        <tissue evidence="2">Muscle</tissue>
    </source>
</reference>